<accession>A0A7S7NQ86</accession>
<name>A0A7S7NQ86_PALFE</name>
<evidence type="ECO:0000313" key="2">
    <source>
        <dbReference type="Proteomes" id="UP000593892"/>
    </source>
</evidence>
<proteinExistence type="predicted"/>
<keyword evidence="2" id="KW-1185">Reference proteome</keyword>
<dbReference type="KEGG" id="pfer:IRI77_34305"/>
<reference evidence="1 2" key="1">
    <citation type="submission" date="2020-10" db="EMBL/GenBank/DDBJ databases">
        <title>Complete genome sequence of Paludibaculum fermentans P105T, a facultatively anaerobic acidobacterium capable of dissimilatory Fe(III) reduction.</title>
        <authorList>
            <person name="Dedysh S.N."/>
            <person name="Beletsky A.V."/>
            <person name="Kulichevskaya I.S."/>
            <person name="Mardanov A.V."/>
            <person name="Ravin N.V."/>
        </authorList>
    </citation>
    <scope>NUCLEOTIDE SEQUENCE [LARGE SCALE GENOMIC DNA]</scope>
    <source>
        <strain evidence="1 2">P105</strain>
    </source>
</reference>
<evidence type="ECO:0000313" key="1">
    <source>
        <dbReference type="EMBL" id="QOY87761.1"/>
    </source>
</evidence>
<gene>
    <name evidence="1" type="ORF">IRI77_34305</name>
</gene>
<dbReference type="Proteomes" id="UP000593892">
    <property type="component" value="Chromosome"/>
</dbReference>
<protein>
    <submittedName>
        <fullName evidence="1">Uncharacterized protein</fullName>
    </submittedName>
</protein>
<dbReference type="EMBL" id="CP063849">
    <property type="protein sequence ID" value="QOY87761.1"/>
    <property type="molecule type" value="Genomic_DNA"/>
</dbReference>
<dbReference type="RefSeq" id="WP_194449428.1">
    <property type="nucleotide sequence ID" value="NZ_CP063849.1"/>
</dbReference>
<dbReference type="AlphaFoldDB" id="A0A7S7NQ86"/>
<sequence length="289" mass="31027">MSIDQLVDNLPTGGLTVRALKLFDSIVPGEWDNLVGFDNSIRQITGESDDDTVSRVRDRALTLYNDPSQGYQRAISIYGLVNSSGTALGWAAAAHKLGESFSALSFLDRLTPKPEKAQAIDLAMKIVAESAAFCYTNGLPGDSVSDFAGALASYSKDNLIRIASIVTFDGIIPLGDAFFSKFLDVVSGLSASDVEENPFFQRARHLLPGDGLDLVTRNVGAVGDYVGNFASAHGITREGILGGMRGFIDLTEDKLEYLGAFLDMSLNYMEHTGTQSVARSLIERAVGEI</sequence>
<organism evidence="1 2">
    <name type="scientific">Paludibaculum fermentans</name>
    <dbReference type="NCBI Taxonomy" id="1473598"/>
    <lineage>
        <taxon>Bacteria</taxon>
        <taxon>Pseudomonadati</taxon>
        <taxon>Acidobacteriota</taxon>
        <taxon>Terriglobia</taxon>
        <taxon>Bryobacterales</taxon>
        <taxon>Bryobacteraceae</taxon>
        <taxon>Paludibaculum</taxon>
    </lineage>
</organism>